<name>A0A3M7QKD1_BRAPC</name>
<dbReference type="AlphaFoldDB" id="A0A3M7QKD1"/>
<protein>
    <submittedName>
        <fullName evidence="1">Uncharacterized protein</fullName>
    </submittedName>
</protein>
<evidence type="ECO:0000313" key="2">
    <source>
        <dbReference type="Proteomes" id="UP000276133"/>
    </source>
</evidence>
<sequence>MLSYSIGFSRLILLLTILQQFLLKTPPPSFSPNLLLYKYSGHYSVLKKLPLGMLLIILQLIGSKLTIKLTCCFFSSYQESFMLNVVCFEFQFFSFENTFTRFILIRIVYFHQILHHFRTHLQAIHTNWLCFSNASVYADISPPIELVLIYANSASFFAVTISNSKLYCCWRILFCFIT</sequence>
<gene>
    <name evidence="1" type="ORF">BpHYR1_024725</name>
</gene>
<dbReference type="EMBL" id="REGN01005961">
    <property type="protein sequence ID" value="RNA11418.1"/>
    <property type="molecule type" value="Genomic_DNA"/>
</dbReference>
<keyword evidence="2" id="KW-1185">Reference proteome</keyword>
<accession>A0A3M7QKD1</accession>
<dbReference type="Proteomes" id="UP000276133">
    <property type="component" value="Unassembled WGS sequence"/>
</dbReference>
<reference evidence="1 2" key="1">
    <citation type="journal article" date="2018" name="Sci. Rep.">
        <title>Genomic signatures of local adaptation to the degree of environmental predictability in rotifers.</title>
        <authorList>
            <person name="Franch-Gras L."/>
            <person name="Hahn C."/>
            <person name="Garcia-Roger E.M."/>
            <person name="Carmona M.J."/>
            <person name="Serra M."/>
            <person name="Gomez A."/>
        </authorList>
    </citation>
    <scope>NUCLEOTIDE SEQUENCE [LARGE SCALE GENOMIC DNA]</scope>
    <source>
        <strain evidence="1">HYR1</strain>
    </source>
</reference>
<evidence type="ECO:0000313" key="1">
    <source>
        <dbReference type="EMBL" id="RNA11418.1"/>
    </source>
</evidence>
<comment type="caution">
    <text evidence="1">The sequence shown here is derived from an EMBL/GenBank/DDBJ whole genome shotgun (WGS) entry which is preliminary data.</text>
</comment>
<organism evidence="1 2">
    <name type="scientific">Brachionus plicatilis</name>
    <name type="common">Marine rotifer</name>
    <name type="synonym">Brachionus muelleri</name>
    <dbReference type="NCBI Taxonomy" id="10195"/>
    <lineage>
        <taxon>Eukaryota</taxon>
        <taxon>Metazoa</taxon>
        <taxon>Spiralia</taxon>
        <taxon>Gnathifera</taxon>
        <taxon>Rotifera</taxon>
        <taxon>Eurotatoria</taxon>
        <taxon>Monogononta</taxon>
        <taxon>Pseudotrocha</taxon>
        <taxon>Ploima</taxon>
        <taxon>Brachionidae</taxon>
        <taxon>Brachionus</taxon>
    </lineage>
</organism>
<proteinExistence type="predicted"/>